<dbReference type="SUPFAM" id="SSF52499">
    <property type="entry name" value="Isochorismatase-like hydrolases"/>
    <property type="match status" value="1"/>
</dbReference>
<dbReference type="InterPro" id="IPR000868">
    <property type="entry name" value="Isochorismatase-like_dom"/>
</dbReference>
<evidence type="ECO:0000313" key="3">
    <source>
        <dbReference type="EMBL" id="SDH90873.1"/>
    </source>
</evidence>
<reference evidence="3 4" key="1">
    <citation type="submission" date="2016-10" db="EMBL/GenBank/DDBJ databases">
        <authorList>
            <person name="de Groot N.N."/>
        </authorList>
    </citation>
    <scope>NUCLEOTIDE SEQUENCE [LARGE SCALE GENOMIC DNA]</scope>
    <source>
        <strain evidence="3 4">CGMCC 1.10228</strain>
    </source>
</reference>
<dbReference type="PANTHER" id="PTHR43540">
    <property type="entry name" value="PEROXYUREIDOACRYLATE/UREIDOACRYLATE AMIDOHYDROLASE-RELATED"/>
    <property type="match status" value="1"/>
</dbReference>
<proteinExistence type="predicted"/>
<keyword evidence="1" id="KW-0378">Hydrolase</keyword>
<accession>A0A1G8G935</accession>
<evidence type="ECO:0000259" key="2">
    <source>
        <dbReference type="Pfam" id="PF00857"/>
    </source>
</evidence>
<dbReference type="EMBL" id="FNDD01000035">
    <property type="protein sequence ID" value="SDH90873.1"/>
    <property type="molecule type" value="Genomic_DNA"/>
</dbReference>
<sequence>MKTALLVIDVQHGLFAPNPQPFEATEVVARINALTDWARASELPVVFIQHEEPGDELAYLSEGWQLQHDLEVKPSDLLVRKTTPDSFLRTELFEHLDKRGIEHVVICGYATEFCVDTTTRRAAGLGYAVTLAADAHTTHDKAHASGEQIRRHHNATLPSIGSFGVKIQALSSESIIAPPVA</sequence>
<dbReference type="GO" id="GO:0016787">
    <property type="term" value="F:hydrolase activity"/>
    <property type="evidence" value="ECO:0007669"/>
    <property type="project" value="UniProtKB-KW"/>
</dbReference>
<dbReference type="CDD" id="cd01014">
    <property type="entry name" value="nicotinamidase_related"/>
    <property type="match status" value="1"/>
</dbReference>
<dbReference type="Proteomes" id="UP000198854">
    <property type="component" value="Unassembled WGS sequence"/>
</dbReference>
<dbReference type="OrthoDB" id="1157330at2"/>
<dbReference type="Pfam" id="PF00857">
    <property type="entry name" value="Isochorismatase"/>
    <property type="match status" value="1"/>
</dbReference>
<dbReference type="InterPro" id="IPR036380">
    <property type="entry name" value="Isochorismatase-like_sf"/>
</dbReference>
<dbReference type="RefSeq" id="WP_093278819.1">
    <property type="nucleotide sequence ID" value="NZ_FNDD01000035.1"/>
</dbReference>
<dbReference type="InterPro" id="IPR050272">
    <property type="entry name" value="Isochorismatase-like_hydrls"/>
</dbReference>
<dbReference type="PANTHER" id="PTHR43540:SF14">
    <property type="entry name" value="ISOCHORISMATASE"/>
    <property type="match status" value="1"/>
</dbReference>
<evidence type="ECO:0000313" key="4">
    <source>
        <dbReference type="Proteomes" id="UP000198854"/>
    </source>
</evidence>
<gene>
    <name evidence="3" type="ORF">SAMN04488136_13540</name>
</gene>
<feature type="domain" description="Isochorismatase-like" evidence="2">
    <location>
        <begin position="3"/>
        <end position="143"/>
    </location>
</feature>
<name>A0A1G8G935_9VIBR</name>
<dbReference type="AlphaFoldDB" id="A0A1G8G935"/>
<dbReference type="Gene3D" id="3.40.50.850">
    <property type="entry name" value="Isochorismatase-like"/>
    <property type="match status" value="1"/>
</dbReference>
<evidence type="ECO:0000256" key="1">
    <source>
        <dbReference type="ARBA" id="ARBA00022801"/>
    </source>
</evidence>
<dbReference type="STRING" id="861298.SAMN04488136_13540"/>
<organism evidence="3 4">
    <name type="scientific">Vibrio xiamenensis</name>
    <dbReference type="NCBI Taxonomy" id="861298"/>
    <lineage>
        <taxon>Bacteria</taxon>
        <taxon>Pseudomonadati</taxon>
        <taxon>Pseudomonadota</taxon>
        <taxon>Gammaproteobacteria</taxon>
        <taxon>Vibrionales</taxon>
        <taxon>Vibrionaceae</taxon>
        <taxon>Vibrio</taxon>
    </lineage>
</organism>
<protein>
    <submittedName>
        <fullName evidence="3">Nicotinamidase-related amidase</fullName>
    </submittedName>
</protein>
<keyword evidence="4" id="KW-1185">Reference proteome</keyword>